<evidence type="ECO:0000256" key="1">
    <source>
        <dbReference type="ARBA" id="ARBA00023015"/>
    </source>
</evidence>
<dbReference type="InterPro" id="IPR015358">
    <property type="entry name" value="Tscrpt_reg_MerR_DNA-bd"/>
</dbReference>
<evidence type="ECO:0000259" key="5">
    <source>
        <dbReference type="PROSITE" id="PS50937"/>
    </source>
</evidence>
<evidence type="ECO:0000313" key="9">
    <source>
        <dbReference type="Proteomes" id="UP001245370"/>
    </source>
</evidence>
<dbReference type="SUPFAM" id="SSF46955">
    <property type="entry name" value="Putative DNA-binding domain"/>
    <property type="match status" value="1"/>
</dbReference>
<reference evidence="7 9" key="2">
    <citation type="submission" date="2023-07" db="EMBL/GenBank/DDBJ databases">
        <title>Genomic Encyclopedia of Type Strains, Phase IV (KMG-IV): sequencing the most valuable type-strain genomes for metagenomic binning, comparative biology and taxonomic classification.</title>
        <authorList>
            <person name="Goeker M."/>
        </authorList>
    </citation>
    <scope>NUCLEOTIDE SEQUENCE [LARGE SCALE GENOMIC DNA]</scope>
    <source>
        <strain evidence="7 9">DSM 338</strain>
    </source>
</reference>
<dbReference type="PRINTS" id="PR00040">
    <property type="entry name" value="HTHMERR"/>
</dbReference>
<sequence>MAPPQAHLTIGEAARISGVKVPTIRFYEETGLLPQLPRSEGNRRLYDDAQVKRLAFIRHARELGFGLDAIRTLLTLQDRPDQSCAEADAIAGARLDEVRRRISSLKALEAELEHMVHACAHGRVAECRVIETLADHGQCSFHGETEREPEPVPHPGAKPRQR</sequence>
<name>A0A9W6CL13_XANFL</name>
<accession>A0A9W6CL13</accession>
<dbReference type="RefSeq" id="WP_281805557.1">
    <property type="nucleotide sequence ID" value="NZ_BSDO01000001.1"/>
</dbReference>
<dbReference type="AlphaFoldDB" id="A0A9W6CL13"/>
<dbReference type="EMBL" id="JAVDPY010000002">
    <property type="protein sequence ID" value="MDR6332836.1"/>
    <property type="molecule type" value="Genomic_DNA"/>
</dbReference>
<reference evidence="6" key="1">
    <citation type="submission" date="2022-12" db="EMBL/GenBank/DDBJ databases">
        <title>Reference genome sequencing for broad-spectrum identification of bacterial and archaeal isolates by mass spectrometry.</title>
        <authorList>
            <person name="Sekiguchi Y."/>
            <person name="Tourlousse D.M."/>
        </authorList>
    </citation>
    <scope>NUCLEOTIDE SEQUENCE</scope>
    <source>
        <strain evidence="6">301</strain>
    </source>
</reference>
<evidence type="ECO:0000313" key="6">
    <source>
        <dbReference type="EMBL" id="GLI21112.1"/>
    </source>
</evidence>
<dbReference type="InterPro" id="IPR047057">
    <property type="entry name" value="MerR_fam"/>
</dbReference>
<evidence type="ECO:0000313" key="8">
    <source>
        <dbReference type="Proteomes" id="UP001144397"/>
    </source>
</evidence>
<feature type="domain" description="HTH merR-type" evidence="5">
    <location>
        <begin position="7"/>
        <end position="76"/>
    </location>
</feature>
<evidence type="ECO:0000256" key="2">
    <source>
        <dbReference type="ARBA" id="ARBA00023125"/>
    </source>
</evidence>
<keyword evidence="9" id="KW-1185">Reference proteome</keyword>
<evidence type="ECO:0000313" key="7">
    <source>
        <dbReference type="EMBL" id="MDR6332836.1"/>
    </source>
</evidence>
<evidence type="ECO:0000256" key="3">
    <source>
        <dbReference type="ARBA" id="ARBA00023163"/>
    </source>
</evidence>
<keyword evidence="1" id="KW-0805">Transcription regulation</keyword>
<dbReference type="PROSITE" id="PS50937">
    <property type="entry name" value="HTH_MERR_2"/>
    <property type="match status" value="1"/>
</dbReference>
<proteinExistence type="predicted"/>
<feature type="region of interest" description="Disordered" evidence="4">
    <location>
        <begin position="141"/>
        <end position="162"/>
    </location>
</feature>
<dbReference type="SMART" id="SM00422">
    <property type="entry name" value="HTH_MERR"/>
    <property type="match status" value="1"/>
</dbReference>
<dbReference type="PROSITE" id="PS00552">
    <property type="entry name" value="HTH_MERR_1"/>
    <property type="match status" value="1"/>
</dbReference>
<protein>
    <submittedName>
        <fullName evidence="7">DNA-binding transcriptional MerR regulator</fullName>
    </submittedName>
    <submittedName>
        <fullName evidence="6">MerR family transcriptional regulator</fullName>
    </submittedName>
</protein>
<dbReference type="EMBL" id="BSDO01000001">
    <property type="protein sequence ID" value="GLI21112.1"/>
    <property type="molecule type" value="Genomic_DNA"/>
</dbReference>
<dbReference type="InterPro" id="IPR000551">
    <property type="entry name" value="MerR-type_HTH_dom"/>
</dbReference>
<dbReference type="Pfam" id="PF09278">
    <property type="entry name" value="MerR-DNA-bind"/>
    <property type="match status" value="1"/>
</dbReference>
<dbReference type="Gene3D" id="1.10.1660.10">
    <property type="match status" value="1"/>
</dbReference>
<dbReference type="GO" id="GO:0003677">
    <property type="term" value="F:DNA binding"/>
    <property type="evidence" value="ECO:0007669"/>
    <property type="project" value="UniProtKB-KW"/>
</dbReference>
<keyword evidence="2 7" id="KW-0238">DNA-binding</keyword>
<dbReference type="Pfam" id="PF00376">
    <property type="entry name" value="MerR"/>
    <property type="match status" value="1"/>
</dbReference>
<dbReference type="Proteomes" id="UP001144397">
    <property type="component" value="Unassembled WGS sequence"/>
</dbReference>
<keyword evidence="3" id="KW-0804">Transcription</keyword>
<gene>
    <name evidence="7" type="ORF">GGQ86_001300</name>
    <name evidence="6" type="ORF">XFLAVUS301_07860</name>
</gene>
<organism evidence="6 8">
    <name type="scientific">Xanthobacter flavus</name>
    <dbReference type="NCBI Taxonomy" id="281"/>
    <lineage>
        <taxon>Bacteria</taxon>
        <taxon>Pseudomonadati</taxon>
        <taxon>Pseudomonadota</taxon>
        <taxon>Alphaproteobacteria</taxon>
        <taxon>Hyphomicrobiales</taxon>
        <taxon>Xanthobacteraceae</taxon>
        <taxon>Xanthobacter</taxon>
    </lineage>
</organism>
<dbReference type="CDD" id="cd04785">
    <property type="entry name" value="HTH_CadR-PbrR-like"/>
    <property type="match status" value="1"/>
</dbReference>
<dbReference type="PANTHER" id="PTHR30204:SF94">
    <property type="entry name" value="HEAVY METAL-DEPENDENT TRANSCRIPTIONAL REGULATOR HI_0293-RELATED"/>
    <property type="match status" value="1"/>
</dbReference>
<dbReference type="PANTHER" id="PTHR30204">
    <property type="entry name" value="REDOX-CYCLING DRUG-SENSING TRANSCRIPTIONAL ACTIVATOR SOXR"/>
    <property type="match status" value="1"/>
</dbReference>
<evidence type="ECO:0000256" key="4">
    <source>
        <dbReference type="SAM" id="MobiDB-lite"/>
    </source>
</evidence>
<dbReference type="InterPro" id="IPR009061">
    <property type="entry name" value="DNA-bd_dom_put_sf"/>
</dbReference>
<dbReference type="Proteomes" id="UP001245370">
    <property type="component" value="Unassembled WGS sequence"/>
</dbReference>
<comment type="caution">
    <text evidence="6">The sequence shown here is derived from an EMBL/GenBank/DDBJ whole genome shotgun (WGS) entry which is preliminary data.</text>
</comment>
<dbReference type="GO" id="GO:0003700">
    <property type="term" value="F:DNA-binding transcription factor activity"/>
    <property type="evidence" value="ECO:0007669"/>
    <property type="project" value="InterPro"/>
</dbReference>
<dbReference type="GeneID" id="95761580"/>